<reference evidence="2 3" key="1">
    <citation type="submission" date="2017-11" db="EMBL/GenBank/DDBJ databases">
        <title>Isolation and Characterization of Family Methanocellaceae Species from Potential Methane Hydrate Area Offshore Southwestern Taiwan.</title>
        <authorList>
            <person name="Zhang W.-L."/>
            <person name="Chen W.-C."/>
            <person name="Lai M.-C."/>
            <person name="Chen S.-C."/>
        </authorList>
    </citation>
    <scope>NUCLEOTIDE SEQUENCE [LARGE SCALE GENOMIC DNA]</scope>
    <source>
        <strain evidence="2 3">CWC-04</strain>
    </source>
</reference>
<dbReference type="Gene3D" id="2.30.110.10">
    <property type="entry name" value="Electron Transport, Fmn-binding Protein, Chain A"/>
    <property type="match status" value="1"/>
</dbReference>
<feature type="domain" description="Pyridoxamine 5'-phosphate oxidase N-terminal" evidence="1">
    <location>
        <begin position="15"/>
        <end position="135"/>
    </location>
</feature>
<dbReference type="EMBL" id="PGCK01000005">
    <property type="protein sequence ID" value="MCD1294936.1"/>
    <property type="molecule type" value="Genomic_DNA"/>
</dbReference>
<sequence>MEKSLSKKELEDLIIDFMGTQGMCVLSTCSDNMPRASAVEFFPHGTTVYILTEGGKKIENIVKNPSVSVAIHTQFTGWETIKGIQITGTAEIGGCGSSIFNEGIEAYIDRRGIEHANVPDFMKVLKVTPKRIEYLDTTLKKKGYGVRHVLEYE</sequence>
<proteinExistence type="predicted"/>
<dbReference type="Proteomes" id="UP001320159">
    <property type="component" value="Unassembled WGS sequence"/>
</dbReference>
<accession>A0AAP2RDR8</accession>
<name>A0AAP2RDR8_9EURY</name>
<evidence type="ECO:0000313" key="3">
    <source>
        <dbReference type="Proteomes" id="UP001320159"/>
    </source>
</evidence>
<organism evidence="2 3">
    <name type="scientific">Methanooceanicella nereidis</name>
    <dbReference type="NCBI Taxonomy" id="2052831"/>
    <lineage>
        <taxon>Archaea</taxon>
        <taxon>Methanobacteriati</taxon>
        <taxon>Methanobacteriota</taxon>
        <taxon>Stenosarchaea group</taxon>
        <taxon>Methanomicrobia</taxon>
        <taxon>Methanocellales</taxon>
        <taxon>Methanocellaceae</taxon>
        <taxon>Methanooceanicella</taxon>
    </lineage>
</organism>
<evidence type="ECO:0000259" key="1">
    <source>
        <dbReference type="Pfam" id="PF01243"/>
    </source>
</evidence>
<evidence type="ECO:0000313" key="2">
    <source>
        <dbReference type="EMBL" id="MCD1294936.1"/>
    </source>
</evidence>
<dbReference type="InterPro" id="IPR011576">
    <property type="entry name" value="Pyridox_Oxase_N"/>
</dbReference>
<comment type="caution">
    <text evidence="2">The sequence shown here is derived from an EMBL/GenBank/DDBJ whole genome shotgun (WGS) entry which is preliminary data.</text>
</comment>
<dbReference type="SUPFAM" id="SSF50475">
    <property type="entry name" value="FMN-binding split barrel"/>
    <property type="match status" value="1"/>
</dbReference>
<gene>
    <name evidence="2" type="ORF">CUJ83_07990</name>
</gene>
<protein>
    <recommendedName>
        <fullName evidence="1">Pyridoxamine 5'-phosphate oxidase N-terminal domain-containing protein</fullName>
    </recommendedName>
</protein>
<keyword evidence="3" id="KW-1185">Reference proteome</keyword>
<dbReference type="RefSeq" id="WP_230741770.1">
    <property type="nucleotide sequence ID" value="NZ_PGCK01000005.1"/>
</dbReference>
<dbReference type="AlphaFoldDB" id="A0AAP2RDR8"/>
<dbReference type="InterPro" id="IPR012349">
    <property type="entry name" value="Split_barrel_FMN-bd"/>
</dbReference>
<dbReference type="Pfam" id="PF01243">
    <property type="entry name" value="PNPOx_N"/>
    <property type="match status" value="1"/>
</dbReference>